<name>A0A1J1H4H5_PLARL</name>
<accession>A0A1J1H4H5</accession>
<dbReference type="VEuPathDB" id="PlasmoDB:PRELSG_0824800"/>
<dbReference type="OMA" id="TMRDNYA"/>
<organism evidence="1 2">
    <name type="scientific">Plasmodium relictum</name>
    <dbReference type="NCBI Taxonomy" id="85471"/>
    <lineage>
        <taxon>Eukaryota</taxon>
        <taxon>Sar</taxon>
        <taxon>Alveolata</taxon>
        <taxon>Apicomplexa</taxon>
        <taxon>Aconoidasida</taxon>
        <taxon>Haemosporida</taxon>
        <taxon>Plasmodiidae</taxon>
        <taxon>Plasmodium</taxon>
        <taxon>Plasmodium (Haemamoeba)</taxon>
    </lineage>
</organism>
<dbReference type="RefSeq" id="XP_028532825.1">
    <property type="nucleotide sequence ID" value="XM_028676324.1"/>
</dbReference>
<dbReference type="EMBL" id="LN835303">
    <property type="protein sequence ID" value="CRG99820.1"/>
    <property type="molecule type" value="Genomic_DNA"/>
</dbReference>
<evidence type="ECO:0000313" key="2">
    <source>
        <dbReference type="Proteomes" id="UP000220158"/>
    </source>
</evidence>
<keyword evidence="2" id="KW-1185">Reference proteome</keyword>
<reference evidence="1 2" key="1">
    <citation type="submission" date="2015-04" db="EMBL/GenBank/DDBJ databases">
        <authorList>
            <consortium name="Pathogen Informatics"/>
        </authorList>
    </citation>
    <scope>NUCLEOTIDE SEQUENCE [LARGE SCALE GENOMIC DNA]</scope>
    <source>
        <strain evidence="1 2">SGS1</strain>
    </source>
</reference>
<dbReference type="GeneID" id="39735924"/>
<dbReference type="Proteomes" id="UP000220158">
    <property type="component" value="Chromosome 8"/>
</dbReference>
<dbReference type="AlphaFoldDB" id="A0A1J1H4H5"/>
<dbReference type="OrthoDB" id="376940at2759"/>
<dbReference type="KEGG" id="prel:PRELSG_0824800"/>
<protein>
    <submittedName>
        <fullName evidence="1">Uncharacterized protein</fullName>
    </submittedName>
</protein>
<evidence type="ECO:0000313" key="1">
    <source>
        <dbReference type="EMBL" id="CRG99820.1"/>
    </source>
</evidence>
<proteinExistence type="predicted"/>
<gene>
    <name evidence="1" type="ORF">PRELSG_0824800</name>
</gene>
<sequence length="709" mass="83920">MKMLKLNYYHSEIYEKYKINNVLSLLVDKHKLQNESVDFNELSNKKNNYSIMAILGSQIKNINDDIYKNIDTNDIILALSELKKIDEKIVINESQNKNYILELAKQIYYEYSRKGLIENDNSFNFNDKKCFMRINLELMNEINRGISSYENKIYNLRVFSEEDKQKRDLNTNRRSNEDYNDLDMILNENDIYHNLKRKNSYTDNDRNILNEHIYNNNNNHEFVDRSEHGNINDVNVNILKDVSDDNQINNGYENYINLKKEKRNSHNEDNFYDNYRKFSKDYHLNNKSNIYCNNKEETNSTYCNSIENINDDLNYYNNRKSNLGNLHDIHLGEKNLFNDKVKVDYLRRKTHYEKIEDERSESNHRSTINGNTHNLTNIINENIHKKSFYEEDNSKFNSNISHCNYINDKYDKNKTFLNKEVMSDRNTNELKMVINNMNACNSKFNGNSKKNTETLFNKNATNSINNVLENIDKAEQEIINNHLKNSLSHNEYVARRMSSILLNQNVPQKETFNRNSYENQSIGKFINNNGKNYNYDISLNKYSPFDNKKNYTVDTNNNSSFIISTIKKPNAEEDSYNAVSDFENKDFNIRYRNNSAKENYMNNKNNYNILERNNNSSTPLNIDNMSNFSRNIAKSVESNLNIYTNRYSRALDINDLNSNTSRNYVNSSNSLKSDLTMRDNYAKMLERSKSLTSHLYRAPFTHKYLKANI</sequence>